<dbReference type="InterPro" id="IPR051341">
    <property type="entry name" value="Zyg-11_UBL_adapter"/>
</dbReference>
<protein>
    <submittedName>
        <fullName evidence="1">Leucine Rich repeats (2 copies)</fullName>
    </submittedName>
</protein>
<keyword evidence="2" id="KW-1185">Reference proteome</keyword>
<evidence type="ECO:0000313" key="1">
    <source>
        <dbReference type="EMBL" id="TWT29624.1"/>
    </source>
</evidence>
<reference evidence="1 2" key="1">
    <citation type="submission" date="2019-02" db="EMBL/GenBank/DDBJ databases">
        <title>Deep-cultivation of Planctomycetes and their phenomic and genomic characterization uncovers novel biology.</title>
        <authorList>
            <person name="Wiegand S."/>
            <person name="Jogler M."/>
            <person name="Boedeker C."/>
            <person name="Pinto D."/>
            <person name="Vollmers J."/>
            <person name="Rivas-Marin E."/>
            <person name="Kohn T."/>
            <person name="Peeters S.H."/>
            <person name="Heuer A."/>
            <person name="Rast P."/>
            <person name="Oberbeckmann S."/>
            <person name="Bunk B."/>
            <person name="Jeske O."/>
            <person name="Meyerdierks A."/>
            <person name="Storesund J.E."/>
            <person name="Kallscheuer N."/>
            <person name="Luecker S."/>
            <person name="Lage O.M."/>
            <person name="Pohl T."/>
            <person name="Merkel B.J."/>
            <person name="Hornburger P."/>
            <person name="Mueller R.-W."/>
            <person name="Bruemmer F."/>
            <person name="Labrenz M."/>
            <person name="Spormann A.M."/>
            <person name="Op Den Camp H."/>
            <person name="Overmann J."/>
            <person name="Amann R."/>
            <person name="Jetten M.S.M."/>
            <person name="Mascher T."/>
            <person name="Medema M.H."/>
            <person name="Devos D.P."/>
            <person name="Kaster A.-K."/>
            <person name="Ovreas L."/>
            <person name="Rohde M."/>
            <person name="Galperin M.Y."/>
            <person name="Jogler C."/>
        </authorList>
    </citation>
    <scope>NUCLEOTIDE SEQUENCE [LARGE SCALE GENOMIC DNA]</scope>
    <source>
        <strain evidence="1 2">Enr8</strain>
    </source>
</reference>
<sequence length="324" mass="35946">MNRELDIIAELRKAEVNFKFSDNSPERVGKVYNVCSAKDQDRIVDLASKLEALKILDVNHSKCITEKSAKSIGQMRQLESLRISFSSLTGTALRHLKWLRRLRLLEAQDVSSLSLGAPYLADIKSLRVLDISGTDFNDAAIEHLQKNVQLEELIANCTKVTGSGFSFFPSECALSDISIRGCPLTRFGLDSIVSLSRLRHLSFSSSEDSSNVDLLGVQWPELETLDFSEISISNEILKELSQIETLTWLRIDDTNLANVDLSVLNRLRNLRDLGLSSTGVSADAINGLVELSNLETLTLADNEIKTHELAPLRTALPNCDIWCG</sequence>
<dbReference type="EMBL" id="SJPF01000007">
    <property type="protein sequence ID" value="TWT29624.1"/>
    <property type="molecule type" value="Genomic_DNA"/>
</dbReference>
<evidence type="ECO:0000313" key="2">
    <source>
        <dbReference type="Proteomes" id="UP000318878"/>
    </source>
</evidence>
<dbReference type="AlphaFoldDB" id="A0A5C5UT99"/>
<name>A0A5C5UT99_9BACT</name>
<dbReference type="PANTHER" id="PTHR12904">
    <property type="match status" value="1"/>
</dbReference>
<proteinExistence type="predicted"/>
<dbReference type="RefSeq" id="WP_146436531.1">
    <property type="nucleotide sequence ID" value="NZ_SJPF01000007.1"/>
</dbReference>
<gene>
    <name evidence="1" type="ORF">Enr8_48120</name>
</gene>
<organism evidence="1 2">
    <name type="scientific">Blastopirellula retiformator</name>
    <dbReference type="NCBI Taxonomy" id="2527970"/>
    <lineage>
        <taxon>Bacteria</taxon>
        <taxon>Pseudomonadati</taxon>
        <taxon>Planctomycetota</taxon>
        <taxon>Planctomycetia</taxon>
        <taxon>Pirellulales</taxon>
        <taxon>Pirellulaceae</taxon>
        <taxon>Blastopirellula</taxon>
    </lineage>
</organism>
<dbReference type="SUPFAM" id="SSF52047">
    <property type="entry name" value="RNI-like"/>
    <property type="match status" value="1"/>
</dbReference>
<dbReference type="InterPro" id="IPR032675">
    <property type="entry name" value="LRR_dom_sf"/>
</dbReference>
<dbReference type="Proteomes" id="UP000318878">
    <property type="component" value="Unassembled WGS sequence"/>
</dbReference>
<comment type="caution">
    <text evidence="1">The sequence shown here is derived from an EMBL/GenBank/DDBJ whole genome shotgun (WGS) entry which is preliminary data.</text>
</comment>
<dbReference type="PANTHER" id="PTHR12904:SF23">
    <property type="entry name" value="PROTEIN ZER-1 HOMOLOG"/>
    <property type="match status" value="1"/>
</dbReference>
<accession>A0A5C5UT99</accession>
<dbReference type="Gene3D" id="3.80.10.10">
    <property type="entry name" value="Ribonuclease Inhibitor"/>
    <property type="match status" value="2"/>
</dbReference>